<dbReference type="CDD" id="cd04489">
    <property type="entry name" value="ExoVII_LU_OBF"/>
    <property type="match status" value="1"/>
</dbReference>
<accession>A0A939E3K9</accession>
<organism evidence="10 11">
    <name type="scientific">Corynebacterium mendelii</name>
    <dbReference type="NCBI Taxonomy" id="2765362"/>
    <lineage>
        <taxon>Bacteria</taxon>
        <taxon>Bacillati</taxon>
        <taxon>Actinomycetota</taxon>
        <taxon>Actinomycetes</taxon>
        <taxon>Mycobacteriales</taxon>
        <taxon>Corynebacteriaceae</taxon>
        <taxon>Corynebacterium</taxon>
    </lineage>
</organism>
<evidence type="ECO:0000256" key="1">
    <source>
        <dbReference type="ARBA" id="ARBA00022490"/>
    </source>
</evidence>
<dbReference type="Pfam" id="PF13742">
    <property type="entry name" value="tRNA_anti_2"/>
    <property type="match status" value="1"/>
</dbReference>
<evidence type="ECO:0000256" key="3">
    <source>
        <dbReference type="ARBA" id="ARBA00022801"/>
    </source>
</evidence>
<dbReference type="NCBIfam" id="TIGR00237">
    <property type="entry name" value="xseA"/>
    <property type="match status" value="1"/>
</dbReference>
<sequence length="487" mass="51765">MARACGQPVASGRGRGDSGTAAGAGAVTVVGRCHPTGRGGGEEPTAVSCCFFSWRCCSRPPHRDVRQPSQGAVVTVSAAPTVESPWSVGYLNNQIKGWIDRLGSVWVEGEITQAKSQAGWKWAYATLRDTGQTASIRMMVPKNLMAADPSLLAGGQRVIVNGKPSFYVGRGELSLWVSDIRPVGIGALQAKIDRLRGELSRQGLFDPRRKKHAPYLPGVIGLITGRGSHAERDVMQIATDRWPEVCFRVINTPVQGADAAPAIVDALRVLDADEEVEVIIIARGGGSVEDLLPFSEEPLVRAVAAAVTPVVSAIGHEPDRPILDDVADIRAATPTDAAKQIVPDAAEEHRRIAEARTRSAAALRGWVTTQQDVITALRQRPVLADPLSLIDTQQEVIDRNRTAARRCLHTVIGQAVEETSSLRARVAALGPAATLARGYSVVQVLPRDHGAPQVVTTIGEAPPGSQLRIRVTDGSIQAASIAVHPAD</sequence>
<dbReference type="EMBL" id="JAFLEQ010000016">
    <property type="protein sequence ID" value="MBN9644807.1"/>
    <property type="molecule type" value="Genomic_DNA"/>
</dbReference>
<name>A0A939E3K9_9CORY</name>
<feature type="domain" description="OB-fold nucleic acid binding" evidence="9">
    <location>
        <begin position="86"/>
        <end position="181"/>
    </location>
</feature>
<dbReference type="EC" id="3.1.11.6" evidence="5"/>
<evidence type="ECO:0000259" key="9">
    <source>
        <dbReference type="Pfam" id="PF13742"/>
    </source>
</evidence>
<dbReference type="PANTHER" id="PTHR30008">
    <property type="entry name" value="EXODEOXYRIBONUCLEASE 7 LARGE SUBUNIT"/>
    <property type="match status" value="1"/>
</dbReference>
<comment type="subunit">
    <text evidence="5">Heterooligomer composed of large and small subunits.</text>
</comment>
<comment type="similarity">
    <text evidence="5 6">Belongs to the XseA family.</text>
</comment>
<keyword evidence="4 5" id="KW-0269">Exonuclease</keyword>
<dbReference type="Pfam" id="PF02601">
    <property type="entry name" value="Exonuc_VII_L"/>
    <property type="match status" value="1"/>
</dbReference>
<comment type="caution">
    <text evidence="10">The sequence shown here is derived from an EMBL/GenBank/DDBJ whole genome shotgun (WGS) entry which is preliminary data.</text>
</comment>
<dbReference type="GO" id="GO:0006308">
    <property type="term" value="P:DNA catabolic process"/>
    <property type="evidence" value="ECO:0007669"/>
    <property type="project" value="UniProtKB-UniRule"/>
</dbReference>
<protein>
    <recommendedName>
        <fullName evidence="5">Exodeoxyribonuclease 7 large subunit</fullName>
        <ecNumber evidence="5">3.1.11.6</ecNumber>
    </recommendedName>
    <alternativeName>
        <fullName evidence="5">Exodeoxyribonuclease VII large subunit</fullName>
        <shortName evidence="5">Exonuclease VII large subunit</shortName>
    </alternativeName>
</protein>
<keyword evidence="1 5" id="KW-0963">Cytoplasm</keyword>
<dbReference type="GO" id="GO:0003676">
    <property type="term" value="F:nucleic acid binding"/>
    <property type="evidence" value="ECO:0007669"/>
    <property type="project" value="InterPro"/>
</dbReference>
<keyword evidence="11" id="KW-1185">Reference proteome</keyword>
<comment type="subcellular location">
    <subcellularLocation>
        <location evidence="5 6">Cytoplasm</location>
    </subcellularLocation>
</comment>
<dbReference type="InterPro" id="IPR003753">
    <property type="entry name" value="Exonuc_VII_L"/>
</dbReference>
<dbReference type="GO" id="GO:0008855">
    <property type="term" value="F:exodeoxyribonuclease VII activity"/>
    <property type="evidence" value="ECO:0007669"/>
    <property type="project" value="UniProtKB-UniRule"/>
</dbReference>
<comment type="function">
    <text evidence="5">Bidirectionally degrades single-stranded DNA into large acid-insoluble oligonucleotides, which are then degraded further into small acid-soluble oligonucleotides.</text>
</comment>
<dbReference type="InterPro" id="IPR020579">
    <property type="entry name" value="Exonuc_VII_lsu_C"/>
</dbReference>
<proteinExistence type="inferred from homology"/>
<dbReference type="Proteomes" id="UP000664332">
    <property type="component" value="Unassembled WGS sequence"/>
</dbReference>
<keyword evidence="3 5" id="KW-0378">Hydrolase</keyword>
<evidence type="ECO:0000256" key="7">
    <source>
        <dbReference type="SAM" id="MobiDB-lite"/>
    </source>
</evidence>
<evidence type="ECO:0000256" key="4">
    <source>
        <dbReference type="ARBA" id="ARBA00022839"/>
    </source>
</evidence>
<evidence type="ECO:0000256" key="2">
    <source>
        <dbReference type="ARBA" id="ARBA00022722"/>
    </source>
</evidence>
<dbReference type="GO" id="GO:0005737">
    <property type="term" value="C:cytoplasm"/>
    <property type="evidence" value="ECO:0007669"/>
    <property type="project" value="UniProtKB-SubCell"/>
</dbReference>
<evidence type="ECO:0000256" key="5">
    <source>
        <dbReference type="HAMAP-Rule" id="MF_00378"/>
    </source>
</evidence>
<dbReference type="InterPro" id="IPR025824">
    <property type="entry name" value="OB-fold_nuc-bd_dom"/>
</dbReference>
<gene>
    <name evidence="5" type="primary">xseA</name>
    <name evidence="10" type="ORF">JZY06_09330</name>
</gene>
<feature type="region of interest" description="Disordered" evidence="7">
    <location>
        <begin position="1"/>
        <end position="21"/>
    </location>
</feature>
<evidence type="ECO:0000259" key="8">
    <source>
        <dbReference type="Pfam" id="PF02601"/>
    </source>
</evidence>
<evidence type="ECO:0000313" key="11">
    <source>
        <dbReference type="Proteomes" id="UP000664332"/>
    </source>
</evidence>
<comment type="catalytic activity">
    <reaction evidence="5 6">
        <text>Exonucleolytic cleavage in either 5'- to 3'- or 3'- to 5'-direction to yield nucleoside 5'-phosphates.</text>
        <dbReference type="EC" id="3.1.11.6"/>
    </reaction>
</comment>
<keyword evidence="2 5" id="KW-0540">Nuclease</keyword>
<evidence type="ECO:0000313" key="10">
    <source>
        <dbReference type="EMBL" id="MBN9644807.1"/>
    </source>
</evidence>
<feature type="domain" description="Exonuclease VII large subunit C-terminal" evidence="8">
    <location>
        <begin position="204"/>
        <end position="425"/>
    </location>
</feature>
<dbReference type="PANTHER" id="PTHR30008:SF0">
    <property type="entry name" value="EXODEOXYRIBONUCLEASE 7 LARGE SUBUNIT"/>
    <property type="match status" value="1"/>
</dbReference>
<reference evidence="10" key="1">
    <citation type="submission" date="2021-03" db="EMBL/GenBank/DDBJ databases">
        <authorList>
            <person name="Sun Q."/>
        </authorList>
    </citation>
    <scope>NUCLEOTIDE SEQUENCE</scope>
    <source>
        <strain evidence="10">CCM 8862</strain>
    </source>
</reference>
<dbReference type="GO" id="GO:0009318">
    <property type="term" value="C:exodeoxyribonuclease VII complex"/>
    <property type="evidence" value="ECO:0007669"/>
    <property type="project" value="UniProtKB-UniRule"/>
</dbReference>
<dbReference type="HAMAP" id="MF_00378">
    <property type="entry name" value="Exonuc_7_L"/>
    <property type="match status" value="1"/>
</dbReference>
<dbReference type="AlphaFoldDB" id="A0A939E3K9"/>
<evidence type="ECO:0000256" key="6">
    <source>
        <dbReference type="RuleBase" id="RU004355"/>
    </source>
</evidence>